<comment type="similarity">
    <text evidence="1">Belongs to the glycosyltransferase GT106 family.</text>
</comment>
<keyword evidence="8" id="KW-1185">Reference proteome</keyword>
<evidence type="ECO:0000256" key="3">
    <source>
        <dbReference type="ARBA" id="ARBA00022679"/>
    </source>
</evidence>
<reference evidence="8" key="2">
    <citation type="journal article" date="2017" name="Nat. Plants">
        <title>The Aegilops tauschii genome reveals multiple impacts of transposons.</title>
        <authorList>
            <person name="Zhao G."/>
            <person name="Zou C."/>
            <person name="Li K."/>
            <person name="Wang K."/>
            <person name="Li T."/>
            <person name="Gao L."/>
            <person name="Zhang X."/>
            <person name="Wang H."/>
            <person name="Yang Z."/>
            <person name="Liu X."/>
            <person name="Jiang W."/>
            <person name="Mao L."/>
            <person name="Kong X."/>
            <person name="Jiao Y."/>
            <person name="Jia J."/>
        </authorList>
    </citation>
    <scope>NUCLEOTIDE SEQUENCE [LARGE SCALE GENOMIC DNA]</scope>
    <source>
        <strain evidence="8">cv. AL8/78</strain>
    </source>
</reference>
<evidence type="ECO:0000313" key="7">
    <source>
        <dbReference type="EnsemblPlants" id="AET1Gv20680900.7"/>
    </source>
</evidence>
<dbReference type="GO" id="GO:0016757">
    <property type="term" value="F:glycosyltransferase activity"/>
    <property type="evidence" value="ECO:0007669"/>
    <property type="project" value="UniProtKB-KW"/>
</dbReference>
<evidence type="ECO:0000313" key="8">
    <source>
        <dbReference type="Proteomes" id="UP000015105"/>
    </source>
</evidence>
<dbReference type="Pfam" id="PF10250">
    <property type="entry name" value="O-FucT"/>
    <property type="match status" value="1"/>
</dbReference>
<dbReference type="InterPro" id="IPR024709">
    <property type="entry name" value="FucosylTrfase_pln"/>
</dbReference>
<dbReference type="Gramene" id="AET1Gv20680900.7">
    <property type="protein sequence ID" value="AET1Gv20680900.7"/>
    <property type="gene ID" value="AET1Gv20680900"/>
</dbReference>
<dbReference type="PANTHER" id="PTHR31288">
    <property type="entry name" value="O-FUCOSYLTRANSFERASE FAMILY PROTEIN"/>
    <property type="match status" value="1"/>
</dbReference>
<dbReference type="PANTHER" id="PTHR31288:SF25">
    <property type="entry name" value="O-FUCOSYLTRANSFERASE FAMILY PROTEIN"/>
    <property type="match status" value="1"/>
</dbReference>
<reference evidence="7" key="3">
    <citation type="journal article" date="2017" name="Nature">
        <title>Genome sequence of the progenitor of the wheat D genome Aegilops tauschii.</title>
        <authorList>
            <person name="Luo M.C."/>
            <person name="Gu Y.Q."/>
            <person name="Puiu D."/>
            <person name="Wang H."/>
            <person name="Twardziok S.O."/>
            <person name="Deal K.R."/>
            <person name="Huo N."/>
            <person name="Zhu T."/>
            <person name="Wang L."/>
            <person name="Wang Y."/>
            <person name="McGuire P.E."/>
            <person name="Liu S."/>
            <person name="Long H."/>
            <person name="Ramasamy R.K."/>
            <person name="Rodriguez J.C."/>
            <person name="Van S.L."/>
            <person name="Yuan L."/>
            <person name="Wang Z."/>
            <person name="Xia Z."/>
            <person name="Xiao L."/>
            <person name="Anderson O.D."/>
            <person name="Ouyang S."/>
            <person name="Liang Y."/>
            <person name="Zimin A.V."/>
            <person name="Pertea G."/>
            <person name="Qi P."/>
            <person name="Bennetzen J.L."/>
            <person name="Dai X."/>
            <person name="Dawson M.W."/>
            <person name="Muller H.G."/>
            <person name="Kugler K."/>
            <person name="Rivarola-Duarte L."/>
            <person name="Spannagl M."/>
            <person name="Mayer K.F.X."/>
            <person name="Lu F.H."/>
            <person name="Bevan M.W."/>
            <person name="Leroy P."/>
            <person name="Li P."/>
            <person name="You F.M."/>
            <person name="Sun Q."/>
            <person name="Liu Z."/>
            <person name="Lyons E."/>
            <person name="Wicker T."/>
            <person name="Salzberg S.L."/>
            <person name="Devos K.M."/>
            <person name="Dvorak J."/>
        </authorList>
    </citation>
    <scope>NUCLEOTIDE SEQUENCE [LARGE SCALE GENOMIC DNA]</scope>
    <source>
        <strain evidence="7">cv. AL8/78</strain>
    </source>
</reference>
<accession>A0A452Z9P1</accession>
<reference evidence="7" key="5">
    <citation type="journal article" date="2021" name="G3 (Bethesda)">
        <title>Aegilops tauschii genome assembly Aet v5.0 features greater sequence contiguity and improved annotation.</title>
        <authorList>
            <person name="Wang L."/>
            <person name="Zhu T."/>
            <person name="Rodriguez J.C."/>
            <person name="Deal K.R."/>
            <person name="Dubcovsky J."/>
            <person name="McGuire P.E."/>
            <person name="Lux T."/>
            <person name="Spannagl M."/>
            <person name="Mayer K.F.X."/>
            <person name="Baldrich P."/>
            <person name="Meyers B.C."/>
            <person name="Huo N."/>
            <person name="Gu Y.Q."/>
            <person name="Zhou H."/>
            <person name="Devos K.M."/>
            <person name="Bennetzen J.L."/>
            <person name="Unver T."/>
            <person name="Budak H."/>
            <person name="Gulick P.J."/>
            <person name="Galiba G."/>
            <person name="Kalapos B."/>
            <person name="Nelson D.R."/>
            <person name="Li P."/>
            <person name="You F.M."/>
            <person name="Luo M.C."/>
            <person name="Dvorak J."/>
        </authorList>
    </citation>
    <scope>NUCLEOTIDE SEQUENCE [LARGE SCALE GENOMIC DNA]</scope>
    <source>
        <strain evidence="7">cv. AL8/78</strain>
    </source>
</reference>
<reference evidence="7" key="4">
    <citation type="submission" date="2019-03" db="UniProtKB">
        <authorList>
            <consortium name="EnsemblPlants"/>
        </authorList>
    </citation>
    <scope>IDENTIFICATION</scope>
</reference>
<keyword evidence="4" id="KW-0294">Fucose metabolism</keyword>
<dbReference type="EnsemblPlants" id="AET1Gv20680900.7">
    <property type="protein sequence ID" value="AET1Gv20680900.7"/>
    <property type="gene ID" value="AET1Gv20680900"/>
</dbReference>
<evidence type="ECO:0000256" key="6">
    <source>
        <dbReference type="ARBA" id="ARBA00030350"/>
    </source>
</evidence>
<dbReference type="Proteomes" id="UP000015105">
    <property type="component" value="Chromosome 1D"/>
</dbReference>
<organism evidence="7 8">
    <name type="scientific">Aegilops tauschii subsp. strangulata</name>
    <name type="common">Goatgrass</name>
    <dbReference type="NCBI Taxonomy" id="200361"/>
    <lineage>
        <taxon>Eukaryota</taxon>
        <taxon>Viridiplantae</taxon>
        <taxon>Streptophyta</taxon>
        <taxon>Embryophyta</taxon>
        <taxon>Tracheophyta</taxon>
        <taxon>Spermatophyta</taxon>
        <taxon>Magnoliopsida</taxon>
        <taxon>Liliopsida</taxon>
        <taxon>Poales</taxon>
        <taxon>Poaceae</taxon>
        <taxon>BOP clade</taxon>
        <taxon>Pooideae</taxon>
        <taxon>Triticodae</taxon>
        <taxon>Triticeae</taxon>
        <taxon>Triticinae</taxon>
        <taxon>Aegilops</taxon>
    </lineage>
</organism>
<name>A0A452Z9P1_AEGTS</name>
<protein>
    <recommendedName>
        <fullName evidence="6">O-fucosyltransferase family protein</fullName>
    </recommendedName>
</protein>
<keyword evidence="2" id="KW-0328">Glycosyltransferase</keyword>
<evidence type="ECO:0000256" key="4">
    <source>
        <dbReference type="ARBA" id="ARBA00023253"/>
    </source>
</evidence>
<evidence type="ECO:0000256" key="1">
    <source>
        <dbReference type="ARBA" id="ARBA00007737"/>
    </source>
</evidence>
<dbReference type="InterPro" id="IPR019378">
    <property type="entry name" value="GDP-Fuc_O-FucTrfase"/>
</dbReference>
<dbReference type="AlphaFoldDB" id="A0A452Z9P1"/>
<reference evidence="8" key="1">
    <citation type="journal article" date="2014" name="Science">
        <title>Ancient hybridizations among the ancestral genomes of bread wheat.</title>
        <authorList>
            <consortium name="International Wheat Genome Sequencing Consortium,"/>
            <person name="Marcussen T."/>
            <person name="Sandve S.R."/>
            <person name="Heier L."/>
            <person name="Spannagl M."/>
            <person name="Pfeifer M."/>
            <person name="Jakobsen K.S."/>
            <person name="Wulff B.B."/>
            <person name="Steuernagel B."/>
            <person name="Mayer K.F."/>
            <person name="Olsen O.A."/>
        </authorList>
    </citation>
    <scope>NUCLEOTIDE SEQUENCE [LARGE SCALE GENOMIC DNA]</scope>
    <source>
        <strain evidence="8">cv. AL8/78</strain>
    </source>
</reference>
<evidence type="ECO:0000256" key="2">
    <source>
        <dbReference type="ARBA" id="ARBA00022676"/>
    </source>
</evidence>
<keyword evidence="3" id="KW-0808">Transferase</keyword>
<sequence length="271" mass="31271">ALRRRHAALHGLAPARRRAADHHALRARLRLPQPPAVRAPPPRHGRRQLHRRATVWRQTYKGGVWRPCIHNLTNSLPESNGYIYVEANGGLNQQRTSICNAVAIAGFLNATLIIPNFHFHSIWKDPSKFRDIYDEEHFVKRLQNDVRVVNKAPDFIMERFGHNLSNVFNFKIKAWSSSTYYKDVVLPKLVEERFIRISPFANRLSFDAPPVVQRLRCLVNFEALKFSNPIATLSETLISRMRERSAESNGKYIAVHLRFEEGYGCLLMLCI</sequence>
<proteinExistence type="inferred from homology"/>
<evidence type="ECO:0000256" key="5">
    <source>
        <dbReference type="ARBA" id="ARBA00023277"/>
    </source>
</evidence>
<keyword evidence="5" id="KW-0119">Carbohydrate metabolism</keyword>
<dbReference type="GO" id="GO:0006004">
    <property type="term" value="P:fucose metabolic process"/>
    <property type="evidence" value="ECO:0007669"/>
    <property type="project" value="UniProtKB-KW"/>
</dbReference>